<accession>A0A9W8E839</accession>
<dbReference type="InterPro" id="IPR027267">
    <property type="entry name" value="AH/BAR_dom_sf"/>
</dbReference>
<reference evidence="3" key="1">
    <citation type="submission" date="2022-07" db="EMBL/GenBank/DDBJ databases">
        <title>Phylogenomic reconstructions and comparative analyses of Kickxellomycotina fungi.</title>
        <authorList>
            <person name="Reynolds N.K."/>
            <person name="Stajich J.E."/>
            <person name="Barry K."/>
            <person name="Grigoriev I.V."/>
            <person name="Crous P."/>
            <person name="Smith M.E."/>
        </authorList>
    </citation>
    <scope>NUCLEOTIDE SEQUENCE</scope>
    <source>
        <strain evidence="3">RSA 567</strain>
    </source>
</reference>
<dbReference type="Gene3D" id="1.20.1270.60">
    <property type="entry name" value="Arfaptin homology (AH) domain/BAR domain"/>
    <property type="match status" value="1"/>
</dbReference>
<dbReference type="GO" id="GO:1990528">
    <property type="term" value="C:Rvs161p-Rvs167p complex"/>
    <property type="evidence" value="ECO:0007669"/>
    <property type="project" value="TreeGrafter"/>
</dbReference>
<dbReference type="GO" id="GO:0031097">
    <property type="term" value="C:medial cortex"/>
    <property type="evidence" value="ECO:0007669"/>
    <property type="project" value="TreeGrafter"/>
</dbReference>
<dbReference type="EMBL" id="JANBQB010002345">
    <property type="protein sequence ID" value="KAJ1967442.1"/>
    <property type="molecule type" value="Genomic_DNA"/>
</dbReference>
<name>A0A9W8E839_9FUNG</name>
<dbReference type="AlphaFoldDB" id="A0A9W8E839"/>
<keyword evidence="4" id="KW-1185">Reference proteome</keyword>
<dbReference type="GO" id="GO:0008289">
    <property type="term" value="F:lipid binding"/>
    <property type="evidence" value="ECO:0007669"/>
    <property type="project" value="TreeGrafter"/>
</dbReference>
<comment type="caution">
    <text evidence="3">The sequence shown here is derived from an EMBL/GenBank/DDBJ whole genome shotgun (WGS) entry which is preliminary data.</text>
</comment>
<proteinExistence type="predicted"/>
<dbReference type="PANTHER" id="PTHR47174">
    <property type="entry name" value="BRIDGING INTEGRATOR 3"/>
    <property type="match status" value="1"/>
</dbReference>
<organism evidence="3 4">
    <name type="scientific">Dimargaris verticillata</name>
    <dbReference type="NCBI Taxonomy" id="2761393"/>
    <lineage>
        <taxon>Eukaryota</taxon>
        <taxon>Fungi</taxon>
        <taxon>Fungi incertae sedis</taxon>
        <taxon>Zoopagomycota</taxon>
        <taxon>Kickxellomycotina</taxon>
        <taxon>Dimargaritomycetes</taxon>
        <taxon>Dimargaritales</taxon>
        <taxon>Dimargaritaceae</taxon>
        <taxon>Dimargaris</taxon>
    </lineage>
</organism>
<protein>
    <submittedName>
        <fullName evidence="3">BAR adaptor protein Hob1</fullName>
    </submittedName>
</protein>
<dbReference type="GO" id="GO:0015629">
    <property type="term" value="C:actin cytoskeleton"/>
    <property type="evidence" value="ECO:0007669"/>
    <property type="project" value="TreeGrafter"/>
</dbReference>
<evidence type="ECO:0000259" key="2">
    <source>
        <dbReference type="PROSITE" id="PS51021"/>
    </source>
</evidence>
<evidence type="ECO:0000313" key="3">
    <source>
        <dbReference type="EMBL" id="KAJ1967442.1"/>
    </source>
</evidence>
<dbReference type="InterPro" id="IPR046982">
    <property type="entry name" value="BIN3/RVS161-like"/>
</dbReference>
<keyword evidence="1" id="KW-0175">Coiled coil</keyword>
<dbReference type="Pfam" id="PF03114">
    <property type="entry name" value="BAR"/>
    <property type="match status" value="1"/>
</dbReference>
<feature type="non-terminal residue" evidence="3">
    <location>
        <position position="1"/>
    </location>
</feature>
<dbReference type="SUPFAM" id="SSF103657">
    <property type="entry name" value="BAR/IMD domain-like"/>
    <property type="match status" value="1"/>
</dbReference>
<dbReference type="GO" id="GO:0043332">
    <property type="term" value="C:mating projection tip"/>
    <property type="evidence" value="ECO:0007669"/>
    <property type="project" value="TreeGrafter"/>
</dbReference>
<dbReference type="InterPro" id="IPR004148">
    <property type="entry name" value="BAR_dom"/>
</dbReference>
<dbReference type="GO" id="GO:0051666">
    <property type="term" value="P:actin cortical patch localization"/>
    <property type="evidence" value="ECO:0007669"/>
    <property type="project" value="InterPro"/>
</dbReference>
<evidence type="ECO:0000313" key="4">
    <source>
        <dbReference type="Proteomes" id="UP001151582"/>
    </source>
</evidence>
<dbReference type="Proteomes" id="UP001151582">
    <property type="component" value="Unassembled WGS sequence"/>
</dbReference>
<feature type="domain" description="BAR" evidence="2">
    <location>
        <begin position="1"/>
        <end position="154"/>
    </location>
</feature>
<dbReference type="PROSITE" id="PS51021">
    <property type="entry name" value="BAR"/>
    <property type="match status" value="1"/>
</dbReference>
<dbReference type="OrthoDB" id="5971719at2759"/>
<sequence>RALEGVMERASGVREKVMAELDLINSTVVYPVNEFTRSLGEITKVMEKRDRKMLDYDRVRHNLKKLREKQDRKVDEEHKIHQLDNDFEQSSREFNQFNDALKADLPQVLELRTRLIEPCVAHLYKLQVGICGMMIQHLRDLLQMTPFSPNTTALEAYQVHQAKVKELLSSISVAGHYHTEGKLWSSPLFWRWVSAVVMLGMADNKNSRLCATSLRVPVHMCAPGFH</sequence>
<feature type="coiled-coil region" evidence="1">
    <location>
        <begin position="49"/>
        <end position="86"/>
    </location>
</feature>
<evidence type="ECO:0000256" key="1">
    <source>
        <dbReference type="SAM" id="Coils"/>
    </source>
</evidence>
<gene>
    <name evidence="3" type="primary">hob1_2</name>
    <name evidence="3" type="ORF">H4R34_006389</name>
</gene>
<dbReference type="GO" id="GO:0006897">
    <property type="term" value="P:endocytosis"/>
    <property type="evidence" value="ECO:0007669"/>
    <property type="project" value="InterPro"/>
</dbReference>
<dbReference type="PANTHER" id="PTHR47174:SF1">
    <property type="entry name" value="REDUCED VIABILITY UPON STARVATION PROTEIN 167"/>
    <property type="match status" value="1"/>
</dbReference>
<dbReference type="GO" id="GO:0097320">
    <property type="term" value="P:plasma membrane tubulation"/>
    <property type="evidence" value="ECO:0007669"/>
    <property type="project" value="TreeGrafter"/>
</dbReference>